<feature type="chain" id="PRO_5047131513" evidence="1">
    <location>
        <begin position="32"/>
        <end position="314"/>
    </location>
</feature>
<accession>A0ABR9B0T2</accession>
<name>A0ABR9B0T2_9BACL</name>
<proteinExistence type="predicted"/>
<reference evidence="2 3" key="1">
    <citation type="submission" date="2020-09" db="EMBL/GenBank/DDBJ databases">
        <title>Paenibacillus sp. CAU 1523 isolated from sand of Haeundae Beach.</title>
        <authorList>
            <person name="Kim W."/>
        </authorList>
    </citation>
    <scope>NUCLEOTIDE SEQUENCE [LARGE SCALE GENOMIC DNA]</scope>
    <source>
        <strain evidence="2 3">CAU 1523</strain>
    </source>
</reference>
<sequence length="314" mass="36448">MIRSSRRKSWLAVAVCSMLAALFVMLPVAQAAVVADTQWMQQVWDEYRVYNKKTAAEYGSYQDSIDDDYRKYFERSHQQYEQLLVKVKQDLQKWDNYFEADIKALKKKYSKNKKMMKKIESYERAVDQGRLHEAMNKYARACNPDVLHSLMWTYDAAIDEDRLHSSMWKYNRDIDPDVLHSSAWKLSNTVDEDHLHGPMWKLKRGSDKDTLHSPVWKHNRGDSTLEEAKKQYAELHEGEVKAVTDDSADAKEAIALTIKRTSTDISVQSTATIRGLEKQREASLKEVSELRRKITGKGFTWKPLLIVPPPKSSK</sequence>
<evidence type="ECO:0000256" key="1">
    <source>
        <dbReference type="SAM" id="SignalP"/>
    </source>
</evidence>
<dbReference type="Proteomes" id="UP000634529">
    <property type="component" value="Unassembled WGS sequence"/>
</dbReference>
<comment type="caution">
    <text evidence="2">The sequence shown here is derived from an EMBL/GenBank/DDBJ whole genome shotgun (WGS) entry which is preliminary data.</text>
</comment>
<keyword evidence="3" id="KW-1185">Reference proteome</keyword>
<dbReference type="RefSeq" id="WP_192026312.1">
    <property type="nucleotide sequence ID" value="NZ_JACYTN010000017.1"/>
</dbReference>
<keyword evidence="1" id="KW-0732">Signal</keyword>
<evidence type="ECO:0000313" key="3">
    <source>
        <dbReference type="Proteomes" id="UP000634529"/>
    </source>
</evidence>
<protein>
    <submittedName>
        <fullName evidence="2">Uncharacterized protein</fullName>
    </submittedName>
</protein>
<gene>
    <name evidence="2" type="ORF">IFO66_17010</name>
</gene>
<organism evidence="2 3">
    <name type="scientific">Paenibacillus arenosi</name>
    <dbReference type="NCBI Taxonomy" id="2774142"/>
    <lineage>
        <taxon>Bacteria</taxon>
        <taxon>Bacillati</taxon>
        <taxon>Bacillota</taxon>
        <taxon>Bacilli</taxon>
        <taxon>Bacillales</taxon>
        <taxon>Paenibacillaceae</taxon>
        <taxon>Paenibacillus</taxon>
    </lineage>
</organism>
<dbReference type="EMBL" id="JACYTN010000017">
    <property type="protein sequence ID" value="MBD8499993.1"/>
    <property type="molecule type" value="Genomic_DNA"/>
</dbReference>
<feature type="signal peptide" evidence="1">
    <location>
        <begin position="1"/>
        <end position="31"/>
    </location>
</feature>
<evidence type="ECO:0000313" key="2">
    <source>
        <dbReference type="EMBL" id="MBD8499993.1"/>
    </source>
</evidence>